<sequence>MPSQNRPKKPRLCSLLFFTVPFSILYLFLLRTSSCSSSSTAVVSSFYVSNQPPWSGDTSEPPSSPGTALLSP</sequence>
<feature type="compositionally biased region" description="Polar residues" evidence="1">
    <location>
        <begin position="51"/>
        <end position="61"/>
    </location>
</feature>
<evidence type="ECO:0000313" key="3">
    <source>
        <dbReference type="EMBL" id="VDC83059.1"/>
    </source>
</evidence>
<dbReference type="EMBL" id="LR031572">
    <property type="protein sequence ID" value="VDC83059.1"/>
    <property type="molecule type" value="Genomic_DNA"/>
</dbReference>
<protein>
    <submittedName>
        <fullName evidence="3">Uncharacterized protein</fullName>
    </submittedName>
</protein>
<accession>A0A3P5ZZG2</accession>
<name>A0A3P5ZZG2_BRACM</name>
<proteinExistence type="predicted"/>
<keyword evidence="2" id="KW-0472">Membrane</keyword>
<reference evidence="3" key="1">
    <citation type="submission" date="2018-11" db="EMBL/GenBank/DDBJ databases">
        <authorList>
            <consortium name="Genoscope - CEA"/>
            <person name="William W."/>
        </authorList>
    </citation>
    <scope>NUCLEOTIDE SEQUENCE</scope>
</reference>
<feature type="transmembrane region" description="Helical" evidence="2">
    <location>
        <begin position="12"/>
        <end position="30"/>
    </location>
</feature>
<keyword evidence="2" id="KW-0812">Transmembrane</keyword>
<gene>
    <name evidence="3" type="ORF">BRAA03T14277Z</name>
</gene>
<keyword evidence="2" id="KW-1133">Transmembrane helix</keyword>
<organism evidence="3">
    <name type="scientific">Brassica campestris</name>
    <name type="common">Field mustard</name>
    <dbReference type="NCBI Taxonomy" id="3711"/>
    <lineage>
        <taxon>Eukaryota</taxon>
        <taxon>Viridiplantae</taxon>
        <taxon>Streptophyta</taxon>
        <taxon>Embryophyta</taxon>
        <taxon>Tracheophyta</taxon>
        <taxon>Spermatophyta</taxon>
        <taxon>Magnoliopsida</taxon>
        <taxon>eudicotyledons</taxon>
        <taxon>Gunneridae</taxon>
        <taxon>Pentapetalae</taxon>
        <taxon>rosids</taxon>
        <taxon>malvids</taxon>
        <taxon>Brassicales</taxon>
        <taxon>Brassicaceae</taxon>
        <taxon>Brassiceae</taxon>
        <taxon>Brassica</taxon>
    </lineage>
</organism>
<evidence type="ECO:0000256" key="2">
    <source>
        <dbReference type="SAM" id="Phobius"/>
    </source>
</evidence>
<dbReference type="AlphaFoldDB" id="A0A3P5ZZG2"/>
<evidence type="ECO:0000256" key="1">
    <source>
        <dbReference type="SAM" id="MobiDB-lite"/>
    </source>
</evidence>
<feature type="region of interest" description="Disordered" evidence="1">
    <location>
        <begin position="51"/>
        <end position="72"/>
    </location>
</feature>